<name>A0A9W9LTW5_9EURO</name>
<reference evidence="2" key="2">
    <citation type="journal article" date="2023" name="IMA Fungus">
        <title>Comparative genomic study of the Penicillium genus elucidates a diverse pangenome and 15 lateral gene transfer events.</title>
        <authorList>
            <person name="Petersen C."/>
            <person name="Sorensen T."/>
            <person name="Nielsen M.R."/>
            <person name="Sondergaard T.E."/>
            <person name="Sorensen J.L."/>
            <person name="Fitzpatrick D.A."/>
            <person name="Frisvad J.C."/>
            <person name="Nielsen K.L."/>
        </authorList>
    </citation>
    <scope>NUCLEOTIDE SEQUENCE</scope>
    <source>
        <strain evidence="2">IBT 26290</strain>
    </source>
</reference>
<feature type="compositionally biased region" description="Basic and acidic residues" evidence="1">
    <location>
        <begin position="1"/>
        <end position="18"/>
    </location>
</feature>
<dbReference type="RefSeq" id="XP_056546915.1">
    <property type="nucleotide sequence ID" value="XM_056683309.1"/>
</dbReference>
<organism evidence="2 3">
    <name type="scientific">Penicillium canariense</name>
    <dbReference type="NCBI Taxonomy" id="189055"/>
    <lineage>
        <taxon>Eukaryota</taxon>
        <taxon>Fungi</taxon>
        <taxon>Dikarya</taxon>
        <taxon>Ascomycota</taxon>
        <taxon>Pezizomycotina</taxon>
        <taxon>Eurotiomycetes</taxon>
        <taxon>Eurotiomycetidae</taxon>
        <taxon>Eurotiales</taxon>
        <taxon>Aspergillaceae</taxon>
        <taxon>Penicillium</taxon>
    </lineage>
</organism>
<reference evidence="2" key="1">
    <citation type="submission" date="2022-11" db="EMBL/GenBank/DDBJ databases">
        <authorList>
            <person name="Petersen C."/>
        </authorList>
    </citation>
    <scope>NUCLEOTIDE SEQUENCE</scope>
    <source>
        <strain evidence="2">IBT 26290</strain>
    </source>
</reference>
<protein>
    <submittedName>
        <fullName evidence="2">Uncharacterized protein</fullName>
    </submittedName>
</protein>
<dbReference type="GeneID" id="81422485"/>
<evidence type="ECO:0000313" key="2">
    <source>
        <dbReference type="EMBL" id="KAJ5175307.1"/>
    </source>
</evidence>
<comment type="caution">
    <text evidence="2">The sequence shown here is derived from an EMBL/GenBank/DDBJ whole genome shotgun (WGS) entry which is preliminary data.</text>
</comment>
<feature type="region of interest" description="Disordered" evidence="1">
    <location>
        <begin position="1"/>
        <end position="31"/>
    </location>
</feature>
<sequence length="96" mass="10972">MVTAAEPRRQNRNEDRQAEPLGAEDSVNDSFSTIREQGLGTGVRVNDDGRLDIKFREQKPWFTTLMKHVQEPPQPIAEQQEQPTSVPRGDIKFPWA</sequence>
<accession>A0A9W9LTW5</accession>
<feature type="region of interest" description="Disordered" evidence="1">
    <location>
        <begin position="72"/>
        <end position="96"/>
    </location>
</feature>
<evidence type="ECO:0000313" key="3">
    <source>
        <dbReference type="Proteomes" id="UP001149163"/>
    </source>
</evidence>
<keyword evidence="3" id="KW-1185">Reference proteome</keyword>
<dbReference type="EMBL" id="JAPQKN010000001">
    <property type="protein sequence ID" value="KAJ5175307.1"/>
    <property type="molecule type" value="Genomic_DNA"/>
</dbReference>
<dbReference type="Proteomes" id="UP001149163">
    <property type="component" value="Unassembled WGS sequence"/>
</dbReference>
<proteinExistence type="predicted"/>
<gene>
    <name evidence="2" type="ORF">N7482_001184</name>
</gene>
<dbReference type="AlphaFoldDB" id="A0A9W9LTW5"/>
<evidence type="ECO:0000256" key="1">
    <source>
        <dbReference type="SAM" id="MobiDB-lite"/>
    </source>
</evidence>